<comment type="subcellular location">
    <subcellularLocation>
        <location evidence="1">Cell membrane</location>
        <topology evidence="1">Multi-pass membrane protein</topology>
    </subcellularLocation>
</comment>
<feature type="region of interest" description="Disordered" evidence="6">
    <location>
        <begin position="573"/>
        <end position="619"/>
    </location>
</feature>
<dbReference type="KEGG" id="dfc:DFI_10005"/>
<dbReference type="CDD" id="cd06581">
    <property type="entry name" value="TM_PBP1_LivM_like"/>
    <property type="match status" value="1"/>
</dbReference>
<feature type="transmembrane region" description="Helical" evidence="7">
    <location>
        <begin position="24"/>
        <end position="41"/>
    </location>
</feature>
<feature type="transmembrane region" description="Helical" evidence="7">
    <location>
        <begin position="450"/>
        <end position="473"/>
    </location>
</feature>
<dbReference type="Pfam" id="PF02653">
    <property type="entry name" value="BPD_transp_2"/>
    <property type="match status" value="1"/>
</dbReference>
<keyword evidence="4 7" id="KW-1133">Transmembrane helix</keyword>
<reference evidence="8 9" key="1">
    <citation type="submission" date="2017-05" db="EMBL/GenBank/DDBJ databases">
        <title>The complete genome sequence of Deinococcus ficus isolated from the rhizosphere of the Ficus religiosa L. in Taiwan.</title>
        <authorList>
            <person name="Wu K.-M."/>
            <person name="Liao T.-L."/>
            <person name="Liu Y.-M."/>
            <person name="Young C.-C."/>
            <person name="Tsai S.-F."/>
        </authorList>
    </citation>
    <scope>NUCLEOTIDE SEQUENCE [LARGE SCALE GENOMIC DNA]</scope>
    <source>
        <strain evidence="8 9">CC-FR2-10</strain>
    </source>
</reference>
<evidence type="ECO:0000313" key="9">
    <source>
        <dbReference type="Proteomes" id="UP000259030"/>
    </source>
</evidence>
<feature type="transmembrane region" description="Helical" evidence="7">
    <location>
        <begin position="174"/>
        <end position="195"/>
    </location>
</feature>
<evidence type="ECO:0000256" key="7">
    <source>
        <dbReference type="SAM" id="Phobius"/>
    </source>
</evidence>
<feature type="transmembrane region" description="Helical" evidence="7">
    <location>
        <begin position="485"/>
        <end position="512"/>
    </location>
</feature>
<dbReference type="EMBL" id="CP021081">
    <property type="protein sequence ID" value="ASN81302.1"/>
    <property type="molecule type" value="Genomic_DNA"/>
</dbReference>
<dbReference type="Proteomes" id="UP000259030">
    <property type="component" value="Chromosome"/>
</dbReference>
<dbReference type="InterPro" id="IPR001851">
    <property type="entry name" value="ABC_transp_permease"/>
</dbReference>
<evidence type="ECO:0000256" key="1">
    <source>
        <dbReference type="ARBA" id="ARBA00004651"/>
    </source>
</evidence>
<gene>
    <name evidence="8" type="ORF">DFI_10005</name>
</gene>
<evidence type="ECO:0000256" key="6">
    <source>
        <dbReference type="SAM" id="MobiDB-lite"/>
    </source>
</evidence>
<feature type="transmembrane region" description="Helical" evidence="7">
    <location>
        <begin position="207"/>
        <end position="230"/>
    </location>
</feature>
<feature type="transmembrane region" description="Helical" evidence="7">
    <location>
        <begin position="340"/>
        <end position="358"/>
    </location>
</feature>
<organism evidence="8 9">
    <name type="scientific">Deinococcus ficus</name>
    <dbReference type="NCBI Taxonomy" id="317577"/>
    <lineage>
        <taxon>Bacteria</taxon>
        <taxon>Thermotogati</taxon>
        <taxon>Deinococcota</taxon>
        <taxon>Deinococci</taxon>
        <taxon>Deinococcales</taxon>
        <taxon>Deinococcaceae</taxon>
        <taxon>Deinococcus</taxon>
    </lineage>
</organism>
<feature type="transmembrane region" description="Helical" evidence="7">
    <location>
        <begin position="279"/>
        <end position="300"/>
    </location>
</feature>
<dbReference type="GO" id="GO:0005886">
    <property type="term" value="C:plasma membrane"/>
    <property type="evidence" value="ECO:0007669"/>
    <property type="project" value="UniProtKB-SubCell"/>
</dbReference>
<feature type="transmembrane region" description="Helical" evidence="7">
    <location>
        <begin position="61"/>
        <end position="80"/>
    </location>
</feature>
<keyword evidence="3 7" id="KW-0812">Transmembrane</keyword>
<feature type="transmembrane region" description="Helical" evidence="7">
    <location>
        <begin position="396"/>
        <end position="417"/>
    </location>
</feature>
<evidence type="ECO:0000256" key="3">
    <source>
        <dbReference type="ARBA" id="ARBA00022692"/>
    </source>
</evidence>
<dbReference type="InterPro" id="IPR043428">
    <property type="entry name" value="LivM-like"/>
</dbReference>
<feature type="transmembrane region" description="Helical" evidence="7">
    <location>
        <begin position="236"/>
        <end position="258"/>
    </location>
</feature>
<dbReference type="STRING" id="317577.GCA_000419625_01910"/>
<dbReference type="RefSeq" id="WP_051307768.1">
    <property type="nucleotide sequence ID" value="NZ_CP021081.1"/>
</dbReference>
<evidence type="ECO:0000313" key="8">
    <source>
        <dbReference type="EMBL" id="ASN81302.1"/>
    </source>
</evidence>
<accession>A0A221SXD0</accession>
<dbReference type="GO" id="GO:0015658">
    <property type="term" value="F:branched-chain amino acid transmembrane transporter activity"/>
    <property type="evidence" value="ECO:0007669"/>
    <property type="project" value="InterPro"/>
</dbReference>
<evidence type="ECO:0000256" key="2">
    <source>
        <dbReference type="ARBA" id="ARBA00022475"/>
    </source>
</evidence>
<proteinExistence type="predicted"/>
<evidence type="ECO:0000256" key="5">
    <source>
        <dbReference type="ARBA" id="ARBA00023136"/>
    </source>
</evidence>
<feature type="transmembrane region" description="Helical" evidence="7">
    <location>
        <begin position="312"/>
        <end position="333"/>
    </location>
</feature>
<name>A0A221SXD0_9DEIO</name>
<feature type="transmembrane region" description="Helical" evidence="7">
    <location>
        <begin position="85"/>
        <end position="103"/>
    </location>
</feature>
<sequence length="619" mass="65501">MTTTSATSTGPAALRRRNTQPDRTILLVLFFLITSAALLVSHNGELLGQLGALGTVLKNPIVEAFMVSLFLANVLFAYLWRAAPWAKALVGVGSLLFVLPYAGKEDGSLLDLSISIMIFAALALGLNIVVGLAGLLDLGYIAFFAVGAYVWGVFGSSRLGEILKYFGENPGAAATPSLAFGIVLTLVGAALFQWLRRPGRAPTDEGTSLLQGAGLVAASLVALVLGRALFNQGEKSWSTATMWIVALGLVLPLVVYFIQRLRGRRVLANLHNYKQFLAALAAVMGLVLITRSIAIFAAPGAASIASGINQNFFWLFLALSIMAAALVGVLIGLPVLKLKGDYLAIITLGLGEVIRVLANNLDLYTAGSQGINGIKSAYVPWFDALSRAVGFTEDQFYLVFLYFLVLVMIGLILLVNVRLDKSRIGRAWIAIRDDEVAAQAMGVPLMQTKLIAFATGASFAGVMGMIFAAKQAFVSPESFILNQSISVLSMVILGGMGSFPGVILGAAVVTLLNLRILPGIGEASANVPWIPQQANPGQLQRLIFGAILVGMMLLRPEGLLPNKRRTLELHQDEVEGGVNADQDDDSARGAGGDLVRGTGDVYSAGLESVNEDERAGGAK</sequence>
<keyword evidence="2" id="KW-1003">Cell membrane</keyword>
<feature type="transmembrane region" description="Helical" evidence="7">
    <location>
        <begin position="109"/>
        <end position="130"/>
    </location>
</feature>
<keyword evidence="9" id="KW-1185">Reference proteome</keyword>
<evidence type="ECO:0000256" key="4">
    <source>
        <dbReference type="ARBA" id="ARBA00022989"/>
    </source>
</evidence>
<protein>
    <submittedName>
        <fullName evidence="8">Branched-chain amino acid ABC transporter permease</fullName>
    </submittedName>
</protein>
<keyword evidence="5 7" id="KW-0472">Membrane</keyword>
<dbReference type="PANTHER" id="PTHR30482:SF10">
    <property type="entry name" value="HIGH-AFFINITY BRANCHED-CHAIN AMINO ACID TRANSPORT PROTEIN BRAE"/>
    <property type="match status" value="1"/>
</dbReference>
<dbReference type="AlphaFoldDB" id="A0A221SXD0"/>
<dbReference type="PANTHER" id="PTHR30482">
    <property type="entry name" value="HIGH-AFFINITY BRANCHED-CHAIN AMINO ACID TRANSPORT SYSTEM PERMEASE"/>
    <property type="match status" value="1"/>
</dbReference>
<feature type="transmembrane region" description="Helical" evidence="7">
    <location>
        <begin position="135"/>
        <end position="154"/>
    </location>
</feature>